<dbReference type="EMBL" id="VIWY01000005">
    <property type="protein sequence ID" value="TWG12681.1"/>
    <property type="molecule type" value="Genomic_DNA"/>
</dbReference>
<proteinExistence type="predicted"/>
<dbReference type="Gene3D" id="1.20.1250.20">
    <property type="entry name" value="MFS general substrate transporter like domains"/>
    <property type="match status" value="1"/>
</dbReference>
<keyword evidence="2" id="KW-0813">Transport</keyword>
<evidence type="ECO:0000256" key="4">
    <source>
        <dbReference type="ARBA" id="ARBA00022692"/>
    </source>
</evidence>
<dbReference type="InterPro" id="IPR036259">
    <property type="entry name" value="MFS_trans_sf"/>
</dbReference>
<dbReference type="CDD" id="cd06173">
    <property type="entry name" value="MFS_MefA_like"/>
    <property type="match status" value="1"/>
</dbReference>
<name>A0A561VM20_ACTTI</name>
<comment type="caution">
    <text evidence="7">The sequence shown here is derived from an EMBL/GenBank/DDBJ whole genome shotgun (WGS) entry which is preliminary data.</text>
</comment>
<evidence type="ECO:0000313" key="8">
    <source>
        <dbReference type="Proteomes" id="UP000320239"/>
    </source>
</evidence>
<evidence type="ECO:0000256" key="5">
    <source>
        <dbReference type="ARBA" id="ARBA00022989"/>
    </source>
</evidence>
<dbReference type="Pfam" id="PF05977">
    <property type="entry name" value="MFS_3"/>
    <property type="match status" value="1"/>
</dbReference>
<organism evidence="7 8">
    <name type="scientific">Actinoplanes teichomyceticus</name>
    <dbReference type="NCBI Taxonomy" id="1867"/>
    <lineage>
        <taxon>Bacteria</taxon>
        <taxon>Bacillati</taxon>
        <taxon>Actinomycetota</taxon>
        <taxon>Actinomycetes</taxon>
        <taxon>Micromonosporales</taxon>
        <taxon>Micromonosporaceae</taxon>
        <taxon>Actinoplanes</taxon>
    </lineage>
</organism>
<protein>
    <submittedName>
        <fullName evidence="7">Putative MFS family arabinose efflux permease</fullName>
    </submittedName>
</protein>
<evidence type="ECO:0000256" key="2">
    <source>
        <dbReference type="ARBA" id="ARBA00022448"/>
    </source>
</evidence>
<dbReference type="PANTHER" id="PTHR23513">
    <property type="entry name" value="INTEGRAL MEMBRANE EFFLUX PROTEIN-RELATED"/>
    <property type="match status" value="1"/>
</dbReference>
<keyword evidence="4" id="KW-0812">Transmembrane</keyword>
<dbReference type="GO" id="GO:0005886">
    <property type="term" value="C:plasma membrane"/>
    <property type="evidence" value="ECO:0007669"/>
    <property type="project" value="UniProtKB-SubCell"/>
</dbReference>
<evidence type="ECO:0000256" key="3">
    <source>
        <dbReference type="ARBA" id="ARBA00022475"/>
    </source>
</evidence>
<reference evidence="7 8" key="1">
    <citation type="submission" date="2019-06" db="EMBL/GenBank/DDBJ databases">
        <title>Sequencing the genomes of 1000 actinobacteria strains.</title>
        <authorList>
            <person name="Klenk H.-P."/>
        </authorList>
    </citation>
    <scope>NUCLEOTIDE SEQUENCE [LARGE SCALE GENOMIC DNA]</scope>
    <source>
        <strain evidence="7 8">DSM 43866</strain>
    </source>
</reference>
<dbReference type="InterPro" id="IPR010290">
    <property type="entry name" value="TM_effector"/>
</dbReference>
<gene>
    <name evidence="7" type="ORF">FHX34_105548</name>
</gene>
<evidence type="ECO:0000313" key="7">
    <source>
        <dbReference type="EMBL" id="TWG12681.1"/>
    </source>
</evidence>
<sequence length="404" mass="41137">MGVTGALIDLGPLRRCPAFRRLWLGRVCSGFGSQMTLVAVMYQVWQQTHSTIWTGAVGLAQALPLVAFGLFAGALADRVDRRRLYLLTTAGLAVCSALLAVQGFLRPLPVAGVLLVVVVQSGLVACGGPASRALLPHLLGPAELPAGLALNHISFQASMLIGPALGGLVLGRFGVGGCYLADALTFGLALWGAAGLPRVPPAGRRDEPALRAVARGLRFLAGQRAVRGALLTDLAATVLAMPISLFPLVNAARFDDDPRTLGLFLTAIAAGGVGASLLSGTFTRLSRPGLVMVGGATVWGVALALFGVVADPWLGLACLVLAGAADTVAVISRATVVQLHTPPRLLGRVAAAEQIVGQAGPDLGNLRAGLVAGATSGPVALLSGGVLCVVAVAVIARTAPELRR</sequence>
<dbReference type="Proteomes" id="UP000320239">
    <property type="component" value="Unassembled WGS sequence"/>
</dbReference>
<keyword evidence="8" id="KW-1185">Reference proteome</keyword>
<comment type="subcellular location">
    <subcellularLocation>
        <location evidence="1">Cell inner membrane</location>
        <topology evidence="1">Multi-pass membrane protein</topology>
    </subcellularLocation>
</comment>
<evidence type="ECO:0000256" key="6">
    <source>
        <dbReference type="ARBA" id="ARBA00023136"/>
    </source>
</evidence>
<keyword evidence="3" id="KW-1003">Cell membrane</keyword>
<accession>A0A561VM20</accession>
<dbReference type="RefSeq" id="WP_122978768.1">
    <property type="nucleotide sequence ID" value="NZ_BOMX01000088.1"/>
</dbReference>
<dbReference type="PANTHER" id="PTHR23513:SF9">
    <property type="entry name" value="ENTEROBACTIN EXPORTER ENTS"/>
    <property type="match status" value="1"/>
</dbReference>
<dbReference type="OrthoDB" id="5494559at2"/>
<dbReference type="SUPFAM" id="SSF103473">
    <property type="entry name" value="MFS general substrate transporter"/>
    <property type="match status" value="1"/>
</dbReference>
<dbReference type="AlphaFoldDB" id="A0A561VM20"/>
<evidence type="ECO:0000256" key="1">
    <source>
        <dbReference type="ARBA" id="ARBA00004429"/>
    </source>
</evidence>
<keyword evidence="6" id="KW-0472">Membrane</keyword>
<keyword evidence="5" id="KW-1133">Transmembrane helix</keyword>